<evidence type="ECO:0000313" key="2">
    <source>
        <dbReference type="Proteomes" id="UP000596248"/>
    </source>
</evidence>
<dbReference type="EMBL" id="CP069127">
    <property type="protein sequence ID" value="QRG69625.1"/>
    <property type="molecule type" value="Genomic_DNA"/>
</dbReference>
<dbReference type="RefSeq" id="WP_203356612.1">
    <property type="nucleotide sequence ID" value="NZ_CP069127.1"/>
</dbReference>
<name>A0ABX7FWP6_BRECH</name>
<evidence type="ECO:0000313" key="1">
    <source>
        <dbReference type="EMBL" id="QRG69625.1"/>
    </source>
</evidence>
<dbReference type="SUPFAM" id="SSF53850">
    <property type="entry name" value="Periplasmic binding protein-like II"/>
    <property type="match status" value="1"/>
</dbReference>
<reference evidence="1 2" key="1">
    <citation type="submission" date="2021-01" db="EMBL/GenBank/DDBJ databases">
        <title>Identification of strong promoters based on the transcriptome of Brevibacillus choshinensis.</title>
        <authorList>
            <person name="Yao D."/>
            <person name="Zhang K."/>
            <person name="Wu J."/>
        </authorList>
    </citation>
    <scope>NUCLEOTIDE SEQUENCE [LARGE SCALE GENOMIC DNA]</scope>
    <source>
        <strain evidence="1 2">HPD31-SP3</strain>
    </source>
</reference>
<dbReference type="Proteomes" id="UP000596248">
    <property type="component" value="Chromosome"/>
</dbReference>
<proteinExistence type="predicted"/>
<keyword evidence="2" id="KW-1185">Reference proteome</keyword>
<accession>A0ABX7FWP6</accession>
<protein>
    <submittedName>
        <fullName evidence="1">Uncharacterized protein</fullName>
    </submittedName>
</protein>
<dbReference type="Gene3D" id="3.10.105.10">
    <property type="entry name" value="Dipeptide-binding Protein, Domain 3"/>
    <property type="match status" value="1"/>
</dbReference>
<organism evidence="1 2">
    <name type="scientific">Brevibacillus choshinensis</name>
    <dbReference type="NCBI Taxonomy" id="54911"/>
    <lineage>
        <taxon>Bacteria</taxon>
        <taxon>Bacillati</taxon>
        <taxon>Bacillota</taxon>
        <taxon>Bacilli</taxon>
        <taxon>Bacillales</taxon>
        <taxon>Paenibacillaceae</taxon>
        <taxon>Brevibacillus</taxon>
    </lineage>
</organism>
<sequence length="59" mass="6372">MHETTLTSLGGRRCVRQAIASAIEKDSIIAGVYNNGGNRANSSLSAKVFGYNHDQKEFS</sequence>
<gene>
    <name evidence="1" type="ORF">JNE38_11180</name>
</gene>